<comment type="caution">
    <text evidence="1">The sequence shown here is derived from an EMBL/GenBank/DDBJ whole genome shotgun (WGS) entry which is preliminary data.</text>
</comment>
<dbReference type="EMBL" id="LAZR01006247">
    <property type="protein sequence ID" value="KKM93577.1"/>
    <property type="molecule type" value="Genomic_DNA"/>
</dbReference>
<evidence type="ECO:0000313" key="1">
    <source>
        <dbReference type="EMBL" id="KKM93577.1"/>
    </source>
</evidence>
<organism evidence="1">
    <name type="scientific">marine sediment metagenome</name>
    <dbReference type="NCBI Taxonomy" id="412755"/>
    <lineage>
        <taxon>unclassified sequences</taxon>
        <taxon>metagenomes</taxon>
        <taxon>ecological metagenomes</taxon>
    </lineage>
</organism>
<gene>
    <name evidence="1" type="ORF">LCGC14_1206970</name>
</gene>
<name>A0A0F9PJU7_9ZZZZ</name>
<protein>
    <submittedName>
        <fullName evidence="1">Uncharacterized protein</fullName>
    </submittedName>
</protein>
<sequence>MLEREITLEITEKEAPFAPDDELGTYVIRRWSWREKQKAVLDATRVLDEKTGLGMLEVLDYEIYQMLTCIKKAPEALKLSFTRLSGRKAVEATEDEEAVEAIEGLDADVGSLIIGACRKVNGLKEADIRDFLQRSEQEGKAGIPG</sequence>
<reference evidence="1" key="1">
    <citation type="journal article" date="2015" name="Nature">
        <title>Complex archaea that bridge the gap between prokaryotes and eukaryotes.</title>
        <authorList>
            <person name="Spang A."/>
            <person name="Saw J.H."/>
            <person name="Jorgensen S.L."/>
            <person name="Zaremba-Niedzwiedzka K."/>
            <person name="Martijn J."/>
            <person name="Lind A.E."/>
            <person name="van Eijk R."/>
            <person name="Schleper C."/>
            <person name="Guy L."/>
            <person name="Ettema T.J."/>
        </authorList>
    </citation>
    <scope>NUCLEOTIDE SEQUENCE</scope>
</reference>
<proteinExistence type="predicted"/>
<accession>A0A0F9PJU7</accession>
<dbReference type="AlphaFoldDB" id="A0A0F9PJU7"/>